<comment type="caution">
    <text evidence="2">The sequence shown here is derived from an EMBL/GenBank/DDBJ whole genome shotgun (WGS) entry which is preliminary data.</text>
</comment>
<reference evidence="2 3" key="1">
    <citation type="submission" date="2017-11" db="EMBL/GenBank/DDBJ databases">
        <title>Bacillus camelliae sp. nov., isolated from pu'er tea.</title>
        <authorList>
            <person name="Niu L."/>
        </authorList>
    </citation>
    <scope>NUCLEOTIDE SEQUENCE [LARGE SCALE GENOMIC DNA]</scope>
    <source>
        <strain evidence="2 3">7578-1</strain>
    </source>
</reference>
<dbReference type="Proteomes" id="UP000233440">
    <property type="component" value="Unassembled WGS sequence"/>
</dbReference>
<evidence type="ECO:0000259" key="1">
    <source>
        <dbReference type="Pfam" id="PF13280"/>
    </source>
</evidence>
<evidence type="ECO:0000313" key="2">
    <source>
        <dbReference type="EMBL" id="PKR82446.1"/>
    </source>
</evidence>
<gene>
    <name evidence="2" type="ORF">CWO92_24390</name>
</gene>
<proteinExistence type="predicted"/>
<dbReference type="PROSITE" id="PS52050">
    <property type="entry name" value="WYL"/>
    <property type="match status" value="1"/>
</dbReference>
<keyword evidence="3" id="KW-1185">Reference proteome</keyword>
<evidence type="ECO:0000313" key="3">
    <source>
        <dbReference type="Proteomes" id="UP000233440"/>
    </source>
</evidence>
<dbReference type="OrthoDB" id="2112405at2"/>
<sequence length="72" mass="8507">MKSLLMRAVEYDEKLEMIYQSNKGEITQRIVKVEKVGEDYLRAYCFTRNQVRTFNISNILSIGPLRKHRRGA</sequence>
<dbReference type="InterPro" id="IPR026881">
    <property type="entry name" value="WYL_dom"/>
</dbReference>
<dbReference type="AlphaFoldDB" id="A0A2N3LCY1"/>
<organism evidence="2 3">
    <name type="scientific">Heyndrickxia camelliae</name>
    <dbReference type="NCBI Taxonomy" id="1707093"/>
    <lineage>
        <taxon>Bacteria</taxon>
        <taxon>Bacillati</taxon>
        <taxon>Bacillota</taxon>
        <taxon>Bacilli</taxon>
        <taxon>Bacillales</taxon>
        <taxon>Bacillaceae</taxon>
        <taxon>Heyndrickxia</taxon>
    </lineage>
</organism>
<dbReference type="RefSeq" id="WP_101356781.1">
    <property type="nucleotide sequence ID" value="NZ_PIQO01000044.1"/>
</dbReference>
<protein>
    <recommendedName>
        <fullName evidence="1">WYL domain-containing protein</fullName>
    </recommendedName>
</protein>
<feature type="domain" description="WYL" evidence="1">
    <location>
        <begin position="4"/>
        <end position="62"/>
    </location>
</feature>
<name>A0A2N3LCY1_9BACI</name>
<accession>A0A2N3LCY1</accession>
<dbReference type="EMBL" id="PIQO01000044">
    <property type="protein sequence ID" value="PKR82446.1"/>
    <property type="molecule type" value="Genomic_DNA"/>
</dbReference>
<dbReference type="Pfam" id="PF13280">
    <property type="entry name" value="WYL"/>
    <property type="match status" value="1"/>
</dbReference>